<reference evidence="2 3" key="1">
    <citation type="submission" date="2023-07" db="EMBL/GenBank/DDBJ databases">
        <title>Nocardioides sp. nov WY-20 isolated from soil.</title>
        <authorList>
            <person name="Liu B."/>
            <person name="Wan Y."/>
        </authorList>
    </citation>
    <scope>NUCLEOTIDE SEQUENCE [LARGE SCALE GENOMIC DNA]</scope>
    <source>
        <strain evidence="2 3">WY-20</strain>
    </source>
</reference>
<dbReference type="RefSeq" id="WP_305028653.1">
    <property type="nucleotide sequence ID" value="NZ_JAUQTA010000002.1"/>
</dbReference>
<sequence length="204" mass="21171">MVALETRFGLASVLATVVAPVGLAVGAATPAQAYPIICDPGSSWTSVGTPSRVNQVTHEVIKENYTGSSATRTYSASRVSTIEASVSTSYTVSAEVSASIFKAFAAKVSSTLNATVAAKGSTTKTTAESVTWTMKSGDTYVFYAGSRKVTATWARKRCNSNGTVISTVATGTAKSFYNTVEGGVGCKQDPPAGTMAYTARHKYC</sequence>
<evidence type="ECO:0000313" key="3">
    <source>
        <dbReference type="Proteomes" id="UP001233314"/>
    </source>
</evidence>
<accession>A0ABT9B4D7</accession>
<organism evidence="2 3">
    <name type="scientific">Nocardioides jiangxiensis</name>
    <dbReference type="NCBI Taxonomy" id="3064524"/>
    <lineage>
        <taxon>Bacteria</taxon>
        <taxon>Bacillati</taxon>
        <taxon>Actinomycetota</taxon>
        <taxon>Actinomycetes</taxon>
        <taxon>Propionibacteriales</taxon>
        <taxon>Nocardioidaceae</taxon>
        <taxon>Nocardioides</taxon>
    </lineage>
</organism>
<feature type="signal peptide" evidence="1">
    <location>
        <begin position="1"/>
        <end position="33"/>
    </location>
</feature>
<dbReference type="Proteomes" id="UP001233314">
    <property type="component" value="Unassembled WGS sequence"/>
</dbReference>
<comment type="caution">
    <text evidence="2">The sequence shown here is derived from an EMBL/GenBank/DDBJ whole genome shotgun (WGS) entry which is preliminary data.</text>
</comment>
<gene>
    <name evidence="2" type="ORF">Q5722_12840</name>
</gene>
<keyword evidence="1" id="KW-0732">Signal</keyword>
<proteinExistence type="predicted"/>
<name>A0ABT9B4D7_9ACTN</name>
<keyword evidence="3" id="KW-1185">Reference proteome</keyword>
<feature type="chain" id="PRO_5047138913" evidence="1">
    <location>
        <begin position="34"/>
        <end position="204"/>
    </location>
</feature>
<evidence type="ECO:0000256" key="1">
    <source>
        <dbReference type="SAM" id="SignalP"/>
    </source>
</evidence>
<dbReference type="EMBL" id="JAUQTA010000002">
    <property type="protein sequence ID" value="MDO7869250.1"/>
    <property type="molecule type" value="Genomic_DNA"/>
</dbReference>
<evidence type="ECO:0000313" key="2">
    <source>
        <dbReference type="EMBL" id="MDO7869250.1"/>
    </source>
</evidence>
<protein>
    <submittedName>
        <fullName evidence="2">Uncharacterized protein</fullName>
    </submittedName>
</protein>